<organism evidence="2 3">
    <name type="scientific">Cichlidogyrus casuarinus</name>
    <dbReference type="NCBI Taxonomy" id="1844966"/>
    <lineage>
        <taxon>Eukaryota</taxon>
        <taxon>Metazoa</taxon>
        <taxon>Spiralia</taxon>
        <taxon>Lophotrochozoa</taxon>
        <taxon>Platyhelminthes</taxon>
        <taxon>Monogenea</taxon>
        <taxon>Monopisthocotylea</taxon>
        <taxon>Dactylogyridea</taxon>
        <taxon>Ancyrocephalidae</taxon>
        <taxon>Cichlidogyrus</taxon>
    </lineage>
</organism>
<comment type="caution">
    <text evidence="2">The sequence shown here is derived from an EMBL/GenBank/DDBJ whole genome shotgun (WGS) entry which is preliminary data.</text>
</comment>
<gene>
    <name evidence="2" type="ORF">Ciccas_002768</name>
</gene>
<dbReference type="EMBL" id="JBJKFK010000229">
    <property type="protein sequence ID" value="KAL3318565.1"/>
    <property type="molecule type" value="Genomic_DNA"/>
</dbReference>
<accession>A0ABD2QGA0</accession>
<evidence type="ECO:0000313" key="2">
    <source>
        <dbReference type="EMBL" id="KAL3318565.1"/>
    </source>
</evidence>
<reference evidence="2 3" key="1">
    <citation type="submission" date="2024-11" db="EMBL/GenBank/DDBJ databases">
        <title>Adaptive evolution of stress response genes in parasites aligns with host niche diversity.</title>
        <authorList>
            <person name="Hahn C."/>
            <person name="Resl P."/>
        </authorList>
    </citation>
    <scope>NUCLEOTIDE SEQUENCE [LARGE SCALE GENOMIC DNA]</scope>
    <source>
        <strain evidence="2">EGGRZ-B1_66</strain>
        <tissue evidence="2">Body</tissue>
    </source>
</reference>
<dbReference type="Proteomes" id="UP001626550">
    <property type="component" value="Unassembled WGS sequence"/>
</dbReference>
<evidence type="ECO:0000313" key="3">
    <source>
        <dbReference type="Proteomes" id="UP001626550"/>
    </source>
</evidence>
<keyword evidence="1" id="KW-0175">Coiled coil</keyword>
<evidence type="ECO:0000256" key="1">
    <source>
        <dbReference type="SAM" id="Coils"/>
    </source>
</evidence>
<dbReference type="AlphaFoldDB" id="A0ABD2QGA0"/>
<sequence length="320" mass="36977">MYGSARRNGLGYGSQASSNTSSMDDVFALLNGSPQVEYSIGYFEKLEREIQNEEEEVRLFRLAEINFEQCSSHGSSDTLIQEKPAKMSSRLLQLPPVRNELKQRGSVLGFQLDNRVNNGFLYAKKVYHEHRETSSVCSAATDNGLSTPLQRLNDEIRDLSTYLEGQRNQLVYLDEQFSSDLTEFRTAYDNLQTNSQNQVHLLKETLAEQEKLNRDNENALCEMLSRVDRLSRQAQQKEATMEERRIKDEEQLSQMYEKGFQARQFEYESANLIHNALQHPELVNLSHLADYVKAAEDQLEHWKNIHVLYPPEVIVLVNRH</sequence>
<proteinExistence type="predicted"/>
<keyword evidence="3" id="KW-1185">Reference proteome</keyword>
<protein>
    <submittedName>
        <fullName evidence="2">Uncharacterized protein</fullName>
    </submittedName>
</protein>
<feature type="coiled-coil region" evidence="1">
    <location>
        <begin position="202"/>
        <end position="252"/>
    </location>
</feature>
<name>A0ABD2QGA0_9PLAT</name>